<gene>
    <name evidence="2" type="ORF">FALBO_965</name>
</gene>
<dbReference type="Proteomes" id="UP000554235">
    <property type="component" value="Unassembled WGS sequence"/>
</dbReference>
<dbReference type="OrthoDB" id="4356994at2759"/>
<dbReference type="AlphaFoldDB" id="A0A8H4PE04"/>
<reference evidence="2 3" key="1">
    <citation type="submission" date="2020-01" db="EMBL/GenBank/DDBJ databases">
        <title>Identification and distribution of gene clusters putatively required for synthesis of sphingolipid metabolism inhibitors in phylogenetically diverse species of the filamentous fungus Fusarium.</title>
        <authorList>
            <person name="Kim H.-S."/>
            <person name="Busman M."/>
            <person name="Brown D.W."/>
            <person name="Divon H."/>
            <person name="Uhlig S."/>
            <person name="Proctor R.H."/>
        </authorList>
    </citation>
    <scope>NUCLEOTIDE SEQUENCE [LARGE SCALE GENOMIC DNA]</scope>
    <source>
        <strain evidence="2 3">NRRL 20459</strain>
    </source>
</reference>
<evidence type="ECO:0000256" key="1">
    <source>
        <dbReference type="ARBA" id="ARBA00023242"/>
    </source>
</evidence>
<keyword evidence="1" id="KW-0539">Nucleus</keyword>
<evidence type="ECO:0008006" key="4">
    <source>
        <dbReference type="Google" id="ProtNLM"/>
    </source>
</evidence>
<dbReference type="InterPro" id="IPR036864">
    <property type="entry name" value="Zn2-C6_fun-type_DNA-bd_sf"/>
</dbReference>
<dbReference type="SUPFAM" id="SSF57701">
    <property type="entry name" value="Zn2/Cys6 DNA-binding domain"/>
    <property type="match status" value="1"/>
</dbReference>
<keyword evidence="3" id="KW-1185">Reference proteome</keyword>
<comment type="caution">
    <text evidence="2">The sequence shown here is derived from an EMBL/GenBank/DDBJ whole genome shotgun (WGS) entry which is preliminary data.</text>
</comment>
<organism evidence="2 3">
    <name type="scientific">Fusarium albosuccineum</name>
    <dbReference type="NCBI Taxonomy" id="1237068"/>
    <lineage>
        <taxon>Eukaryota</taxon>
        <taxon>Fungi</taxon>
        <taxon>Dikarya</taxon>
        <taxon>Ascomycota</taxon>
        <taxon>Pezizomycotina</taxon>
        <taxon>Sordariomycetes</taxon>
        <taxon>Hypocreomycetidae</taxon>
        <taxon>Hypocreales</taxon>
        <taxon>Nectriaceae</taxon>
        <taxon>Fusarium</taxon>
        <taxon>Fusarium decemcellulare species complex</taxon>
    </lineage>
</organism>
<evidence type="ECO:0000313" key="2">
    <source>
        <dbReference type="EMBL" id="KAF4472127.1"/>
    </source>
</evidence>
<protein>
    <recommendedName>
        <fullName evidence="4">Zn(2)-C6 fungal-type domain-containing protein</fullName>
    </recommendedName>
</protein>
<dbReference type="GO" id="GO:0000981">
    <property type="term" value="F:DNA-binding transcription factor activity, RNA polymerase II-specific"/>
    <property type="evidence" value="ECO:0007669"/>
    <property type="project" value="InterPro"/>
</dbReference>
<dbReference type="CDD" id="cd00067">
    <property type="entry name" value="GAL4"/>
    <property type="match status" value="1"/>
</dbReference>
<evidence type="ECO:0000313" key="3">
    <source>
        <dbReference type="Proteomes" id="UP000554235"/>
    </source>
</evidence>
<dbReference type="Gene3D" id="4.10.240.10">
    <property type="entry name" value="Zn(2)-C6 fungal-type DNA-binding domain"/>
    <property type="match status" value="1"/>
</dbReference>
<accession>A0A8H4PE04</accession>
<dbReference type="GO" id="GO:0008270">
    <property type="term" value="F:zinc ion binding"/>
    <property type="evidence" value="ECO:0007669"/>
    <property type="project" value="InterPro"/>
</dbReference>
<dbReference type="InterPro" id="IPR001138">
    <property type="entry name" value="Zn2Cys6_DnaBD"/>
</dbReference>
<sequence>MSTRSRQPHTRSKAGCLTCRKRRVRCDGAKPFCFASVAQHPDALRDTLLIAGLHFAWTVGDLDTYQATLLFHKVMTIRILNGWLQNIQQPGLMTFIRHVSILSFVEGGHGNLAAAETHLDGLANAVDLFSPLGDNFQLRQGVEEELANRYLILFKARVLSSTSLRHMFRRDKTAEFSDFVSLIHHWQTQKIGDLEMRLNAMKLMPFFFAVLPPNFRFHEIDAYPMIECLKNLTISMQVGSGEQETCDPSWEWIEGSESRLLFATVKSHLTSLRNADDGDSRFHPSCLNTSWSSICVACGLYLYGVLDVWQAGKPMELRMFRRFLSILMKDLNQNIDDVKSTMFSDLWFWKAFLGACSLAKRQADAYDEVLEDLSVPSMDSS</sequence>
<dbReference type="EMBL" id="JAADYS010000126">
    <property type="protein sequence ID" value="KAF4472127.1"/>
    <property type="molecule type" value="Genomic_DNA"/>
</dbReference>
<name>A0A8H4PE04_9HYPO</name>
<proteinExistence type="predicted"/>